<comment type="caution">
    <text evidence="10">The sequence shown here is derived from an EMBL/GenBank/DDBJ whole genome shotgun (WGS) entry which is preliminary data.</text>
</comment>
<dbReference type="GO" id="GO:0004674">
    <property type="term" value="F:protein serine/threonine kinase activity"/>
    <property type="evidence" value="ECO:0007669"/>
    <property type="project" value="UniProtKB-KW"/>
</dbReference>
<dbReference type="Gene3D" id="1.10.510.10">
    <property type="entry name" value="Transferase(Phosphotransferase) domain 1"/>
    <property type="match status" value="1"/>
</dbReference>
<evidence type="ECO:0000313" key="10">
    <source>
        <dbReference type="EMBL" id="KAK4233741.1"/>
    </source>
</evidence>
<keyword evidence="6" id="KW-0067">ATP-binding</keyword>
<dbReference type="InterPro" id="IPR011009">
    <property type="entry name" value="Kinase-like_dom_sf"/>
</dbReference>
<dbReference type="GO" id="GO:0005524">
    <property type="term" value="F:ATP binding"/>
    <property type="evidence" value="ECO:0007669"/>
    <property type="project" value="UniProtKB-KW"/>
</dbReference>
<evidence type="ECO:0000256" key="5">
    <source>
        <dbReference type="ARBA" id="ARBA00022777"/>
    </source>
</evidence>
<keyword evidence="3" id="KW-0808">Transferase</keyword>
<dbReference type="EMBL" id="MU860486">
    <property type="protein sequence ID" value="KAK4233741.1"/>
    <property type="molecule type" value="Genomic_DNA"/>
</dbReference>
<dbReference type="SUPFAM" id="SSF56112">
    <property type="entry name" value="Protein kinase-like (PK-like)"/>
    <property type="match status" value="1"/>
</dbReference>
<comment type="catalytic activity">
    <reaction evidence="8">
        <text>L-seryl-[protein] + ATP = O-phospho-L-seryl-[protein] + ADP + H(+)</text>
        <dbReference type="Rhea" id="RHEA:17989"/>
        <dbReference type="Rhea" id="RHEA-COMP:9863"/>
        <dbReference type="Rhea" id="RHEA-COMP:11604"/>
        <dbReference type="ChEBI" id="CHEBI:15378"/>
        <dbReference type="ChEBI" id="CHEBI:29999"/>
        <dbReference type="ChEBI" id="CHEBI:30616"/>
        <dbReference type="ChEBI" id="CHEBI:83421"/>
        <dbReference type="ChEBI" id="CHEBI:456216"/>
        <dbReference type="EC" id="2.7.11.1"/>
    </reaction>
</comment>
<dbReference type="Pfam" id="PF00069">
    <property type="entry name" value="Pkinase"/>
    <property type="match status" value="2"/>
</dbReference>
<dbReference type="EC" id="2.7.11.1" evidence="1"/>
<dbReference type="AlphaFoldDB" id="A0AAN7C2B1"/>
<keyword evidence="5 10" id="KW-0418">Kinase</keyword>
<evidence type="ECO:0000256" key="2">
    <source>
        <dbReference type="ARBA" id="ARBA00022527"/>
    </source>
</evidence>
<evidence type="ECO:0000256" key="7">
    <source>
        <dbReference type="ARBA" id="ARBA00047899"/>
    </source>
</evidence>
<dbReference type="InterPro" id="IPR051334">
    <property type="entry name" value="SRPK"/>
</dbReference>
<evidence type="ECO:0000259" key="9">
    <source>
        <dbReference type="PROSITE" id="PS50011"/>
    </source>
</evidence>
<dbReference type="GO" id="GO:0000245">
    <property type="term" value="P:spliceosomal complex assembly"/>
    <property type="evidence" value="ECO:0007669"/>
    <property type="project" value="TreeGrafter"/>
</dbReference>
<sequence>MVYHPGSDVEDLENYKVSGYHPTVIGETFRDGRYKVVHKLGCGSYSTSWLARDEHLERYVALKILVASETSKSQEPVILRLLHDSGSTHQGNQFIPRLLDDFELDGPNGRHLCLVQEAATCTIGQAKEDSRNWMFPVEVARSIAAQLILGLSYMHSRGVCHGDLHMRNFLIYNSNLGHLSPEELYTRYPLHQNPVTRTDGQAPEPHAPPQAVVPMWIKTRGDELVDPIVKISDYGTSFVATNRKPAPTLQTPALYLPPEGFFDESATPAADVWSLGVNLYEVLGERPLFETFAWAPDDILAEMVSTLGPMPQRWLDEWAKRSNVFNDDGKGRRGAYRRFAPPVFRRLHQRMWDMGCGETPETCQWDVEGGEMRAVEEMLRGMLAYEPDQRLTAEELLESEYMLRWALPAWERQKRRQEGIGVMRPDNPHACMDYRRDSVVCSS</sequence>
<protein>
    <recommendedName>
        <fullName evidence="1">non-specific serine/threonine protein kinase</fullName>
        <ecNumber evidence="1">2.7.11.1</ecNumber>
    </recommendedName>
</protein>
<dbReference type="GO" id="GO:0050684">
    <property type="term" value="P:regulation of mRNA processing"/>
    <property type="evidence" value="ECO:0007669"/>
    <property type="project" value="TreeGrafter"/>
</dbReference>
<evidence type="ECO:0000256" key="4">
    <source>
        <dbReference type="ARBA" id="ARBA00022741"/>
    </source>
</evidence>
<dbReference type="Gene3D" id="3.30.200.20">
    <property type="entry name" value="Phosphorylase Kinase, domain 1"/>
    <property type="match status" value="1"/>
</dbReference>
<gene>
    <name evidence="10" type="ORF">C8A03DRAFT_19231</name>
</gene>
<feature type="domain" description="Protein kinase" evidence="9">
    <location>
        <begin position="34"/>
        <end position="402"/>
    </location>
</feature>
<dbReference type="Proteomes" id="UP001303760">
    <property type="component" value="Unassembled WGS sequence"/>
</dbReference>
<proteinExistence type="predicted"/>
<reference evidence="10" key="2">
    <citation type="submission" date="2023-05" db="EMBL/GenBank/DDBJ databases">
        <authorList>
            <consortium name="Lawrence Berkeley National Laboratory"/>
            <person name="Steindorff A."/>
            <person name="Hensen N."/>
            <person name="Bonometti L."/>
            <person name="Westerberg I."/>
            <person name="Brannstrom I.O."/>
            <person name="Guillou S."/>
            <person name="Cros-Aarteil S."/>
            <person name="Calhoun S."/>
            <person name="Haridas S."/>
            <person name="Kuo A."/>
            <person name="Mondo S."/>
            <person name="Pangilinan J."/>
            <person name="Riley R."/>
            <person name="Labutti K."/>
            <person name="Andreopoulos B."/>
            <person name="Lipzen A."/>
            <person name="Chen C."/>
            <person name="Yanf M."/>
            <person name="Daum C."/>
            <person name="Ng V."/>
            <person name="Clum A."/>
            <person name="Ohm R."/>
            <person name="Martin F."/>
            <person name="Silar P."/>
            <person name="Natvig D."/>
            <person name="Lalanne C."/>
            <person name="Gautier V."/>
            <person name="Ament-Velasquez S.L."/>
            <person name="Kruys A."/>
            <person name="Hutchinson M.I."/>
            <person name="Powell A.J."/>
            <person name="Barry K."/>
            <person name="Miller A.N."/>
            <person name="Grigoriev I.V."/>
            <person name="Debuchy R."/>
            <person name="Gladieux P."/>
            <person name="Thoren M.H."/>
            <person name="Johannesson H."/>
        </authorList>
    </citation>
    <scope>NUCLEOTIDE SEQUENCE</scope>
    <source>
        <strain evidence="10">CBS 532.94</strain>
    </source>
</reference>
<evidence type="ECO:0000313" key="11">
    <source>
        <dbReference type="Proteomes" id="UP001303760"/>
    </source>
</evidence>
<evidence type="ECO:0000256" key="8">
    <source>
        <dbReference type="ARBA" id="ARBA00048679"/>
    </source>
</evidence>
<evidence type="ECO:0000256" key="3">
    <source>
        <dbReference type="ARBA" id="ARBA00022679"/>
    </source>
</evidence>
<dbReference type="PROSITE" id="PS50011">
    <property type="entry name" value="PROTEIN_KINASE_DOM"/>
    <property type="match status" value="1"/>
</dbReference>
<dbReference type="InterPro" id="IPR000719">
    <property type="entry name" value="Prot_kinase_dom"/>
</dbReference>
<organism evidence="10 11">
    <name type="scientific">Achaetomium macrosporum</name>
    <dbReference type="NCBI Taxonomy" id="79813"/>
    <lineage>
        <taxon>Eukaryota</taxon>
        <taxon>Fungi</taxon>
        <taxon>Dikarya</taxon>
        <taxon>Ascomycota</taxon>
        <taxon>Pezizomycotina</taxon>
        <taxon>Sordariomycetes</taxon>
        <taxon>Sordariomycetidae</taxon>
        <taxon>Sordariales</taxon>
        <taxon>Chaetomiaceae</taxon>
        <taxon>Achaetomium</taxon>
    </lineage>
</organism>
<keyword evidence="4" id="KW-0547">Nucleotide-binding</keyword>
<comment type="catalytic activity">
    <reaction evidence="7">
        <text>L-threonyl-[protein] + ATP = O-phospho-L-threonyl-[protein] + ADP + H(+)</text>
        <dbReference type="Rhea" id="RHEA:46608"/>
        <dbReference type="Rhea" id="RHEA-COMP:11060"/>
        <dbReference type="Rhea" id="RHEA-COMP:11605"/>
        <dbReference type="ChEBI" id="CHEBI:15378"/>
        <dbReference type="ChEBI" id="CHEBI:30013"/>
        <dbReference type="ChEBI" id="CHEBI:30616"/>
        <dbReference type="ChEBI" id="CHEBI:61977"/>
        <dbReference type="ChEBI" id="CHEBI:456216"/>
        <dbReference type="EC" id="2.7.11.1"/>
    </reaction>
</comment>
<dbReference type="PANTHER" id="PTHR47634:SF9">
    <property type="entry name" value="PROTEIN KINASE DOMAIN-CONTAINING PROTEIN-RELATED"/>
    <property type="match status" value="1"/>
</dbReference>
<evidence type="ECO:0000256" key="1">
    <source>
        <dbReference type="ARBA" id="ARBA00012513"/>
    </source>
</evidence>
<evidence type="ECO:0000256" key="6">
    <source>
        <dbReference type="ARBA" id="ARBA00022840"/>
    </source>
</evidence>
<keyword evidence="11" id="KW-1185">Reference proteome</keyword>
<keyword evidence="2" id="KW-0723">Serine/threonine-protein kinase</keyword>
<name>A0AAN7C2B1_9PEZI</name>
<reference evidence="10" key="1">
    <citation type="journal article" date="2023" name="Mol. Phylogenet. Evol.">
        <title>Genome-scale phylogeny and comparative genomics of the fungal order Sordariales.</title>
        <authorList>
            <person name="Hensen N."/>
            <person name="Bonometti L."/>
            <person name="Westerberg I."/>
            <person name="Brannstrom I.O."/>
            <person name="Guillou S."/>
            <person name="Cros-Aarteil S."/>
            <person name="Calhoun S."/>
            <person name="Haridas S."/>
            <person name="Kuo A."/>
            <person name="Mondo S."/>
            <person name="Pangilinan J."/>
            <person name="Riley R."/>
            <person name="LaButti K."/>
            <person name="Andreopoulos B."/>
            <person name="Lipzen A."/>
            <person name="Chen C."/>
            <person name="Yan M."/>
            <person name="Daum C."/>
            <person name="Ng V."/>
            <person name="Clum A."/>
            <person name="Steindorff A."/>
            <person name="Ohm R.A."/>
            <person name="Martin F."/>
            <person name="Silar P."/>
            <person name="Natvig D.O."/>
            <person name="Lalanne C."/>
            <person name="Gautier V."/>
            <person name="Ament-Velasquez S.L."/>
            <person name="Kruys A."/>
            <person name="Hutchinson M.I."/>
            <person name="Powell A.J."/>
            <person name="Barry K."/>
            <person name="Miller A.N."/>
            <person name="Grigoriev I.V."/>
            <person name="Debuchy R."/>
            <person name="Gladieux P."/>
            <person name="Hiltunen Thoren M."/>
            <person name="Johannesson H."/>
        </authorList>
    </citation>
    <scope>NUCLEOTIDE SEQUENCE</scope>
    <source>
        <strain evidence="10">CBS 532.94</strain>
    </source>
</reference>
<accession>A0AAN7C2B1</accession>
<dbReference type="PANTHER" id="PTHR47634">
    <property type="entry name" value="PROTEIN KINASE DOMAIN-CONTAINING PROTEIN-RELATED"/>
    <property type="match status" value="1"/>
</dbReference>